<name>A0A1E1W7D3_PECGO</name>
<protein>
    <recommendedName>
        <fullName evidence="3">Cyclin-dependent kinase 2-interacting protein</fullName>
    </recommendedName>
</protein>
<organism evidence="1">
    <name type="scientific">Pectinophora gossypiella</name>
    <name type="common">Cotton pink bollworm</name>
    <name type="synonym">Depressaria gossypiella</name>
    <dbReference type="NCBI Taxonomy" id="13191"/>
    <lineage>
        <taxon>Eukaryota</taxon>
        <taxon>Metazoa</taxon>
        <taxon>Ecdysozoa</taxon>
        <taxon>Arthropoda</taxon>
        <taxon>Hexapoda</taxon>
        <taxon>Insecta</taxon>
        <taxon>Pterygota</taxon>
        <taxon>Neoptera</taxon>
        <taxon>Endopterygota</taxon>
        <taxon>Lepidoptera</taxon>
        <taxon>Glossata</taxon>
        <taxon>Ditrysia</taxon>
        <taxon>Gelechioidea</taxon>
        <taxon>Gelechiidae</taxon>
        <taxon>Apatetrinae</taxon>
        <taxon>Pectinophora</taxon>
    </lineage>
</organism>
<sequence>MSRTPMKATACPENGHNFIPKELPSNKDVNGISRTVFTHVSNLHGLLLDWVRVQSKGTKICRSISSLKLYDCDDGYYPQAMQPLAESLLDAADSLKNINEGVSIVNRQLQAMARLQPGDDPVISTWSASQISRTASEIHLAIDKEYKLKYIITENIAHCRDENLIEVYVSSWEFNLYLDLEGNASYLFAEVGLPPVT</sequence>
<proteinExistence type="predicted"/>
<dbReference type="OrthoDB" id="17066at2759"/>
<reference evidence="1" key="1">
    <citation type="submission" date="2015-09" db="EMBL/GenBank/DDBJ databases">
        <title>De novo assembly of Pectinophora gossypiella (Pink Bollworm) gut transcriptome.</title>
        <authorList>
            <person name="Tassone E.E."/>
        </authorList>
    </citation>
    <scope>NUCLEOTIDE SEQUENCE</scope>
</reference>
<evidence type="ECO:0000313" key="1">
    <source>
        <dbReference type="EMBL" id="JAT82857.1"/>
    </source>
</evidence>
<dbReference type="EMBL" id="GDQN01008197">
    <property type="protein sequence ID" value="JAT82857.1"/>
    <property type="molecule type" value="Transcribed_RNA"/>
</dbReference>
<gene>
    <name evidence="1" type="ORF">g.7298</name>
    <name evidence="2" type="ORF">g.7299</name>
</gene>
<evidence type="ECO:0008006" key="3">
    <source>
        <dbReference type="Google" id="ProtNLM"/>
    </source>
</evidence>
<evidence type="ECO:0000313" key="2">
    <source>
        <dbReference type="EMBL" id="JAT86243.1"/>
    </source>
</evidence>
<dbReference type="EMBL" id="GDQN01004811">
    <property type="protein sequence ID" value="JAT86243.1"/>
    <property type="molecule type" value="Transcribed_RNA"/>
</dbReference>
<dbReference type="AlphaFoldDB" id="A0A1E1W7D3"/>
<accession>A0A1E1W7D3</accession>